<dbReference type="AlphaFoldDB" id="A0A1I2X2V6"/>
<name>A0A1I2X2V6_9EURY</name>
<evidence type="ECO:0000256" key="1">
    <source>
        <dbReference type="SAM" id="MobiDB-lite"/>
    </source>
</evidence>
<proteinExistence type="predicted"/>
<organism evidence="2 3">
    <name type="scientific">Halopelagius inordinatus</name>
    <dbReference type="NCBI Taxonomy" id="553467"/>
    <lineage>
        <taxon>Archaea</taxon>
        <taxon>Methanobacteriati</taxon>
        <taxon>Methanobacteriota</taxon>
        <taxon>Stenosarchaea group</taxon>
        <taxon>Halobacteria</taxon>
        <taxon>Halobacteriales</taxon>
        <taxon>Haloferacaceae</taxon>
    </lineage>
</organism>
<accession>A0A1I2X2V6</accession>
<dbReference type="RefSeq" id="WP_092894117.1">
    <property type="nucleotide sequence ID" value="NZ_FOOQ01000013.1"/>
</dbReference>
<evidence type="ECO:0000313" key="2">
    <source>
        <dbReference type="EMBL" id="SFH07864.1"/>
    </source>
</evidence>
<feature type="region of interest" description="Disordered" evidence="1">
    <location>
        <begin position="1"/>
        <end position="62"/>
    </location>
</feature>
<dbReference type="OrthoDB" id="271867at2157"/>
<feature type="region of interest" description="Disordered" evidence="1">
    <location>
        <begin position="114"/>
        <end position="133"/>
    </location>
</feature>
<keyword evidence="3" id="KW-1185">Reference proteome</keyword>
<dbReference type="Proteomes" id="UP000198876">
    <property type="component" value="Unassembled WGS sequence"/>
</dbReference>
<dbReference type="EMBL" id="FOOQ01000013">
    <property type="protein sequence ID" value="SFH07864.1"/>
    <property type="molecule type" value="Genomic_DNA"/>
</dbReference>
<gene>
    <name evidence="2" type="ORF">SAMN04488063_0115</name>
</gene>
<reference evidence="3" key="1">
    <citation type="submission" date="2016-10" db="EMBL/GenBank/DDBJ databases">
        <authorList>
            <person name="Varghese N."/>
            <person name="Submissions S."/>
        </authorList>
    </citation>
    <scope>NUCLEOTIDE SEQUENCE [LARGE SCALE GENOMIC DNA]</scope>
    <source>
        <strain evidence="3">CGMCC 1.7739</strain>
    </source>
</reference>
<evidence type="ECO:0000313" key="3">
    <source>
        <dbReference type="Proteomes" id="UP000198876"/>
    </source>
</evidence>
<feature type="region of interest" description="Disordered" evidence="1">
    <location>
        <begin position="366"/>
        <end position="402"/>
    </location>
</feature>
<sequence>MSDDVHTQSGLGDVYDTTSPDAAPDAEKRRLAERIIERIEKPRAGGKENLGPDTPGGRLPSYSLPGFGDAYDDCREDMPHFCDDCGKPIPVPRTCARSTCPECAPAWVLKRAGTSYENSGGSTTDDEELKEPKPGHVGKLLAAAKMMSANRGGESVKHHHVVFSPPRDWFLQAQDPLDKTFKLIGDILTNHFDAAGRVYYHGWSGGDDLEDDLGEWKNRLFEGRDWETDVRHELEPRPHFHAVVASPFIPGEGVTDRIHDETGWVIKRIADEKSKRSIDGIDALARVVTYCMSHTSIKETDHGNFAQMRAYGNEYKEVDVYDDDRRRADRAVREVAPHTLGIPARDIECYEEVPADECDDHDHLDELEADADGDGDDQEADPDEVEMRPCKGAVRPIDEAPDRLEDAEWRARATRWKELQTTFDDWMDDGGGYLTG</sequence>
<protein>
    <submittedName>
        <fullName evidence="2">Uncharacterized protein</fullName>
    </submittedName>
</protein>
<feature type="compositionally biased region" description="Acidic residues" evidence="1">
    <location>
        <begin position="367"/>
        <end position="384"/>
    </location>
</feature>
<dbReference type="STRING" id="553467.SAMN04488063_0115"/>
<feature type="compositionally biased region" description="Basic and acidic residues" evidence="1">
    <location>
        <begin position="25"/>
        <end position="46"/>
    </location>
</feature>